<dbReference type="SUPFAM" id="SSF56496">
    <property type="entry name" value="Fibrinogen C-terminal domain-like"/>
    <property type="match status" value="1"/>
</dbReference>
<dbReference type="PANTHER" id="PTHR19143">
    <property type="entry name" value="FIBRINOGEN/TENASCIN/ANGIOPOEITIN"/>
    <property type="match status" value="1"/>
</dbReference>
<evidence type="ECO:0000259" key="1">
    <source>
        <dbReference type="PROSITE" id="PS51406"/>
    </source>
</evidence>
<dbReference type="InterPro" id="IPR036056">
    <property type="entry name" value="Fibrinogen-like_C"/>
</dbReference>
<reference evidence="2" key="2">
    <citation type="submission" date="2025-09" db="UniProtKB">
        <authorList>
            <consortium name="Ensembl"/>
        </authorList>
    </citation>
    <scope>IDENTIFICATION</scope>
</reference>
<evidence type="ECO:0000313" key="2">
    <source>
        <dbReference type="Ensembl" id="ENSBOBP00000023692.1"/>
    </source>
</evidence>
<dbReference type="Ensembl" id="ENSBOBT00000024210.1">
    <property type="protein sequence ID" value="ENSBOBP00000023692.1"/>
    <property type="gene ID" value="ENSBOBG00000014158.1"/>
</dbReference>
<sequence length="145" mass="16236">LPRKTRMNCPLQKIICLVLRYNCVKMTLAVAVCPFPTLCTKCRVALLSLSEVKHARNCPIDCASIYYNGVRQSGVYSIVPSLGGMPVEVLCDMDTEGGGWTVIQRRQDGSVDFNRTWNEYKEDTTGSMSGDLRRWEPHCGQNDSV</sequence>
<dbReference type="GO" id="GO:0005615">
    <property type="term" value="C:extracellular space"/>
    <property type="evidence" value="ECO:0007669"/>
    <property type="project" value="TreeGrafter"/>
</dbReference>
<accession>A0A8C0FSM8</accession>
<proteinExistence type="predicted"/>
<dbReference type="InterPro" id="IPR002181">
    <property type="entry name" value="Fibrinogen_a/b/g_C_dom"/>
</dbReference>
<dbReference type="Pfam" id="PF00147">
    <property type="entry name" value="Fibrinogen_C"/>
    <property type="match status" value="1"/>
</dbReference>
<dbReference type="InterPro" id="IPR014716">
    <property type="entry name" value="Fibrinogen_a/b/g_C_1"/>
</dbReference>
<dbReference type="SMART" id="SM00186">
    <property type="entry name" value="FBG"/>
    <property type="match status" value="1"/>
</dbReference>
<organism evidence="2 3">
    <name type="scientific">Bubo bubo</name>
    <name type="common">Eurasian eagle-owl</name>
    <name type="synonym">Strix bubo</name>
    <dbReference type="NCBI Taxonomy" id="30461"/>
    <lineage>
        <taxon>Eukaryota</taxon>
        <taxon>Metazoa</taxon>
        <taxon>Chordata</taxon>
        <taxon>Craniata</taxon>
        <taxon>Vertebrata</taxon>
        <taxon>Euteleostomi</taxon>
        <taxon>Archelosauria</taxon>
        <taxon>Archosauria</taxon>
        <taxon>Dinosauria</taxon>
        <taxon>Saurischia</taxon>
        <taxon>Theropoda</taxon>
        <taxon>Coelurosauria</taxon>
        <taxon>Aves</taxon>
        <taxon>Neognathae</taxon>
        <taxon>Neoaves</taxon>
        <taxon>Telluraves</taxon>
        <taxon>Strigiformes</taxon>
        <taxon>Strigidae</taxon>
        <taxon>Bubo</taxon>
    </lineage>
</organism>
<dbReference type="PROSITE" id="PS51406">
    <property type="entry name" value="FIBRINOGEN_C_2"/>
    <property type="match status" value="1"/>
</dbReference>
<dbReference type="AlphaFoldDB" id="A0A8C0FSM8"/>
<dbReference type="NCBIfam" id="NF040941">
    <property type="entry name" value="GGGWT_bact"/>
    <property type="match status" value="1"/>
</dbReference>
<keyword evidence="3" id="KW-1185">Reference proteome</keyword>
<evidence type="ECO:0000313" key="3">
    <source>
        <dbReference type="Proteomes" id="UP000694567"/>
    </source>
</evidence>
<name>A0A8C0FSM8_BUBBB</name>
<dbReference type="Proteomes" id="UP000694567">
    <property type="component" value="Unplaced"/>
</dbReference>
<protein>
    <recommendedName>
        <fullName evidence="1">Fibrinogen C-terminal domain-containing protein</fullName>
    </recommendedName>
</protein>
<dbReference type="Gene3D" id="3.90.215.10">
    <property type="entry name" value="Gamma Fibrinogen, chain A, domain 1"/>
    <property type="match status" value="1"/>
</dbReference>
<reference evidence="2" key="1">
    <citation type="submission" date="2025-08" db="UniProtKB">
        <authorList>
            <consortium name="Ensembl"/>
        </authorList>
    </citation>
    <scope>IDENTIFICATION</scope>
</reference>
<dbReference type="InterPro" id="IPR050373">
    <property type="entry name" value="Fibrinogen_C-term_domain"/>
</dbReference>
<feature type="domain" description="Fibrinogen C-terminal" evidence="1">
    <location>
        <begin position="53"/>
        <end position="122"/>
    </location>
</feature>
<dbReference type="PANTHER" id="PTHR19143:SF466">
    <property type="entry name" value="FIBRINOGEN C-TERMINAL DOMAIN-CONTAINING PROTEIN"/>
    <property type="match status" value="1"/>
</dbReference>